<dbReference type="InterPro" id="IPR008910">
    <property type="entry name" value="MSC_TM_helix"/>
</dbReference>
<dbReference type="PATRIC" id="fig|1915.4.peg.4835"/>
<evidence type="ECO:0000256" key="1">
    <source>
        <dbReference type="SAM" id="MobiDB-lite"/>
    </source>
</evidence>
<feature type="region of interest" description="Disordered" evidence="1">
    <location>
        <begin position="228"/>
        <end position="289"/>
    </location>
</feature>
<gene>
    <name evidence="3" type="ORF">SLINC_4377</name>
</gene>
<feature type="transmembrane region" description="Helical" evidence="2">
    <location>
        <begin position="128"/>
        <end position="148"/>
    </location>
</feature>
<feature type="compositionally biased region" description="Gly residues" evidence="1">
    <location>
        <begin position="262"/>
        <end position="278"/>
    </location>
</feature>
<keyword evidence="2" id="KW-1133">Transmembrane helix</keyword>
<evidence type="ECO:0000256" key="2">
    <source>
        <dbReference type="SAM" id="Phobius"/>
    </source>
</evidence>
<accession>A0A1B1MDG2</accession>
<sequence>MAGSVSTLSSTLSIDFTQGLNDAWSKVAQFVPKLVAFLIVLAIGWFVSKLIARVLDRVLRKVGSERLSERAGTERVLRDSSYDMTGIVCKIVYYALMLITLQLALGVFGTNPVSTMINGIVAWLPRGIVAVVLVVVAMAIANAVRTIVAGALSSTSYGRTVATVMWGCVLALGVIAALGQAGIARDVTRPLLYAALGTVAGILVVGVGGGMIQPMRQRWERMLTSVETESTRAKGSMAAYQAGREDAMRNQPVRERTDMPGMQGGTGTGTGTGTGMGTDTGMPPRPTDM</sequence>
<feature type="compositionally biased region" description="Basic and acidic residues" evidence="1">
    <location>
        <begin position="243"/>
        <end position="258"/>
    </location>
</feature>
<dbReference type="OrthoDB" id="5184470at2"/>
<feature type="transmembrane region" description="Helical" evidence="2">
    <location>
        <begin position="91"/>
        <end position="108"/>
    </location>
</feature>
<evidence type="ECO:0000313" key="4">
    <source>
        <dbReference type="Proteomes" id="UP000092598"/>
    </source>
</evidence>
<dbReference type="RefSeq" id="WP_079164676.1">
    <property type="nucleotide sequence ID" value="NZ_CP016438.1"/>
</dbReference>
<keyword evidence="2" id="KW-0472">Membrane</keyword>
<reference evidence="3 4" key="1">
    <citation type="submission" date="2016-07" db="EMBL/GenBank/DDBJ databases">
        <title>Enhancement of antibiotic productionsby engineered nitrateutilization in actinobacteria.</title>
        <authorList>
            <person name="Meng S.C."/>
        </authorList>
    </citation>
    <scope>NUCLEOTIDE SEQUENCE [LARGE SCALE GENOMIC DNA]</scope>
    <source>
        <strain evidence="3 4">NRRL 2936</strain>
    </source>
</reference>
<keyword evidence="4" id="KW-1185">Reference proteome</keyword>
<proteinExistence type="predicted"/>
<feature type="transmembrane region" description="Helical" evidence="2">
    <location>
        <begin position="34"/>
        <end position="52"/>
    </location>
</feature>
<name>A0A1B1MDG2_STRLN</name>
<dbReference type="AlphaFoldDB" id="A0A1B1MDG2"/>
<dbReference type="Pfam" id="PF05552">
    <property type="entry name" value="MS_channel_1st_1"/>
    <property type="match status" value="2"/>
</dbReference>
<feature type="transmembrane region" description="Helical" evidence="2">
    <location>
        <begin position="191"/>
        <end position="212"/>
    </location>
</feature>
<organism evidence="3 4">
    <name type="scientific">Streptomyces lincolnensis</name>
    <dbReference type="NCBI Taxonomy" id="1915"/>
    <lineage>
        <taxon>Bacteria</taxon>
        <taxon>Bacillati</taxon>
        <taxon>Actinomycetota</taxon>
        <taxon>Actinomycetes</taxon>
        <taxon>Kitasatosporales</taxon>
        <taxon>Streptomycetaceae</taxon>
        <taxon>Streptomyces</taxon>
    </lineage>
</organism>
<feature type="transmembrane region" description="Helical" evidence="2">
    <location>
        <begin position="160"/>
        <end position="179"/>
    </location>
</feature>
<protein>
    <submittedName>
        <fullName evidence="3">Conserved TM helix repeat-containing protein</fullName>
    </submittedName>
</protein>
<keyword evidence="2" id="KW-0812">Transmembrane</keyword>
<evidence type="ECO:0000313" key="3">
    <source>
        <dbReference type="EMBL" id="ANS66601.1"/>
    </source>
</evidence>
<dbReference type="KEGG" id="sls:SLINC_4377"/>
<dbReference type="Proteomes" id="UP000092598">
    <property type="component" value="Chromosome"/>
</dbReference>
<dbReference type="Gene3D" id="1.10.287.1260">
    <property type="match status" value="1"/>
</dbReference>
<dbReference type="STRING" id="1915.SLINC_4377"/>
<dbReference type="EMBL" id="CP016438">
    <property type="protein sequence ID" value="ANS66601.1"/>
    <property type="molecule type" value="Genomic_DNA"/>
</dbReference>